<gene>
    <name evidence="2" type="ORF">KC614_04075</name>
</gene>
<dbReference type="EMBL" id="JAGQKZ010000042">
    <property type="protein sequence ID" value="MCA9392350.1"/>
    <property type="molecule type" value="Genomic_DNA"/>
</dbReference>
<dbReference type="Proteomes" id="UP000751518">
    <property type="component" value="Unassembled WGS sequence"/>
</dbReference>
<proteinExistence type="predicted"/>
<comment type="caution">
    <text evidence="2">The sequence shown here is derived from an EMBL/GenBank/DDBJ whole genome shotgun (WGS) entry which is preliminary data.</text>
</comment>
<evidence type="ECO:0000256" key="1">
    <source>
        <dbReference type="SAM" id="Phobius"/>
    </source>
</evidence>
<feature type="transmembrane region" description="Helical" evidence="1">
    <location>
        <begin position="14"/>
        <end position="35"/>
    </location>
</feature>
<keyword evidence="1" id="KW-0812">Transmembrane</keyword>
<name>A0A955RS93_UNCKA</name>
<keyword evidence="1" id="KW-0472">Membrane</keyword>
<reference evidence="2" key="2">
    <citation type="journal article" date="2021" name="Microbiome">
        <title>Successional dynamics and alternative stable states in a saline activated sludge microbial community over 9 years.</title>
        <authorList>
            <person name="Wang Y."/>
            <person name="Ye J."/>
            <person name="Ju F."/>
            <person name="Liu L."/>
            <person name="Boyd J.A."/>
            <person name="Deng Y."/>
            <person name="Parks D.H."/>
            <person name="Jiang X."/>
            <person name="Yin X."/>
            <person name="Woodcroft B.J."/>
            <person name="Tyson G.W."/>
            <person name="Hugenholtz P."/>
            <person name="Polz M.F."/>
            <person name="Zhang T."/>
        </authorList>
    </citation>
    <scope>NUCLEOTIDE SEQUENCE</scope>
    <source>
        <strain evidence="2">HKST-UBA03</strain>
    </source>
</reference>
<evidence type="ECO:0008006" key="4">
    <source>
        <dbReference type="Google" id="ProtNLM"/>
    </source>
</evidence>
<accession>A0A955RS93</accession>
<keyword evidence="1" id="KW-1133">Transmembrane helix</keyword>
<organism evidence="2 3">
    <name type="scientific">candidate division WWE3 bacterium</name>
    <dbReference type="NCBI Taxonomy" id="2053526"/>
    <lineage>
        <taxon>Bacteria</taxon>
        <taxon>Katanobacteria</taxon>
    </lineage>
</organism>
<protein>
    <recommendedName>
        <fullName evidence="4">Mannosyl-glycoprotein endo-beta-N-acetylglucosamidase-like domain-containing protein</fullName>
    </recommendedName>
</protein>
<evidence type="ECO:0000313" key="3">
    <source>
        <dbReference type="Proteomes" id="UP000751518"/>
    </source>
</evidence>
<evidence type="ECO:0000313" key="2">
    <source>
        <dbReference type="EMBL" id="MCA9392350.1"/>
    </source>
</evidence>
<dbReference type="AlphaFoldDB" id="A0A955RS93"/>
<sequence>MNKLPVFPIALKMLIVPVWMTVTFGVIVGSFAFVFSSNARAENNILGVRDEQTYQFYTAVPQNRSQLVQQIEVADTRYLKLKEFFRIYNAPLTMVDAASDFIAAADYYQLPWTLLPAISCKESGCGRIIPTGSFNPFGWAVYTGQTSGANFSSFNEAVWVVAKGLRADYYDQGLDTIAEIETKYTPPSAATHQHWQIDVSFFMDQLETWSL</sequence>
<reference evidence="2" key="1">
    <citation type="submission" date="2020-04" db="EMBL/GenBank/DDBJ databases">
        <authorList>
            <person name="Zhang T."/>
        </authorList>
    </citation>
    <scope>NUCLEOTIDE SEQUENCE</scope>
    <source>
        <strain evidence="2">HKST-UBA03</strain>
    </source>
</reference>